<evidence type="ECO:0000256" key="1">
    <source>
        <dbReference type="ARBA" id="ARBA00004651"/>
    </source>
</evidence>
<evidence type="ECO:0000313" key="10">
    <source>
        <dbReference type="EMBL" id="MBB4285006.1"/>
    </source>
</evidence>
<dbReference type="PANTHER" id="PTHR33908">
    <property type="entry name" value="MANNOSYLTRANSFERASE YKCB-RELATED"/>
    <property type="match status" value="1"/>
</dbReference>
<feature type="transmembrane region" description="Helical" evidence="8">
    <location>
        <begin position="128"/>
        <end position="157"/>
    </location>
</feature>
<feature type="transmembrane region" description="Helical" evidence="8">
    <location>
        <begin position="350"/>
        <end position="366"/>
    </location>
</feature>
<keyword evidence="3" id="KW-0328">Glycosyltransferase</keyword>
<organism evidence="10 11">
    <name type="scientific">Roseospira goensis</name>
    <dbReference type="NCBI Taxonomy" id="391922"/>
    <lineage>
        <taxon>Bacteria</taxon>
        <taxon>Pseudomonadati</taxon>
        <taxon>Pseudomonadota</taxon>
        <taxon>Alphaproteobacteria</taxon>
        <taxon>Rhodospirillales</taxon>
        <taxon>Rhodospirillaceae</taxon>
        <taxon>Roseospira</taxon>
    </lineage>
</organism>
<evidence type="ECO:0000256" key="3">
    <source>
        <dbReference type="ARBA" id="ARBA00022676"/>
    </source>
</evidence>
<dbReference type="Proteomes" id="UP000555728">
    <property type="component" value="Unassembled WGS sequence"/>
</dbReference>
<evidence type="ECO:0000256" key="8">
    <source>
        <dbReference type="SAM" id="Phobius"/>
    </source>
</evidence>
<reference evidence="10 11" key="1">
    <citation type="submission" date="2020-08" db="EMBL/GenBank/DDBJ databases">
        <title>Genome sequencing of Purple Non-Sulfur Bacteria from various extreme environments.</title>
        <authorList>
            <person name="Mayer M."/>
        </authorList>
    </citation>
    <scope>NUCLEOTIDE SEQUENCE [LARGE SCALE GENOMIC DNA]</scope>
    <source>
        <strain evidence="10 11">JA135</strain>
    </source>
</reference>
<dbReference type="InterPro" id="IPR050297">
    <property type="entry name" value="LipidA_mod_glycosyltrf_83"/>
</dbReference>
<dbReference type="RefSeq" id="WP_184431784.1">
    <property type="nucleotide sequence ID" value="NZ_JACIGI010000004.1"/>
</dbReference>
<feature type="transmembrane region" description="Helical" evidence="8">
    <location>
        <begin position="301"/>
        <end position="319"/>
    </location>
</feature>
<comment type="caution">
    <text evidence="10">The sequence shown here is derived from an EMBL/GenBank/DDBJ whole genome shotgun (WGS) entry which is preliminary data.</text>
</comment>
<feature type="transmembrane region" description="Helical" evidence="8">
    <location>
        <begin position="16"/>
        <end position="40"/>
    </location>
</feature>
<feature type="transmembrane region" description="Helical" evidence="8">
    <location>
        <begin position="213"/>
        <end position="235"/>
    </location>
</feature>
<accession>A0A7W6RXG9</accession>
<dbReference type="PANTHER" id="PTHR33908:SF11">
    <property type="entry name" value="MEMBRANE PROTEIN"/>
    <property type="match status" value="1"/>
</dbReference>
<keyword evidence="2" id="KW-1003">Cell membrane</keyword>
<keyword evidence="11" id="KW-1185">Reference proteome</keyword>
<dbReference type="GO" id="GO:0009103">
    <property type="term" value="P:lipopolysaccharide biosynthetic process"/>
    <property type="evidence" value="ECO:0007669"/>
    <property type="project" value="UniProtKB-ARBA"/>
</dbReference>
<keyword evidence="7 8" id="KW-0472">Membrane</keyword>
<keyword evidence="6 8" id="KW-1133">Transmembrane helix</keyword>
<feature type="transmembrane region" description="Helical" evidence="8">
    <location>
        <begin position="169"/>
        <end position="193"/>
    </location>
</feature>
<gene>
    <name evidence="10" type="ORF">GGD88_000720</name>
</gene>
<keyword evidence="4" id="KW-0808">Transferase</keyword>
<evidence type="ECO:0000259" key="9">
    <source>
        <dbReference type="Pfam" id="PF13231"/>
    </source>
</evidence>
<dbReference type="GO" id="GO:0016763">
    <property type="term" value="F:pentosyltransferase activity"/>
    <property type="evidence" value="ECO:0007669"/>
    <property type="project" value="TreeGrafter"/>
</dbReference>
<proteinExistence type="predicted"/>
<comment type="subcellular location">
    <subcellularLocation>
        <location evidence="1">Cell membrane</location>
        <topology evidence="1">Multi-pass membrane protein</topology>
    </subcellularLocation>
</comment>
<keyword evidence="5 8" id="KW-0812">Transmembrane</keyword>
<sequence>MSDPSPQDRAAFGDRVFAVVAGPWAVAALVLAVTGARLALLAGPVAPPVMPDEAALWLLAQAPRPAWPDVGWLPPWLLGWLSERCGADGPCLRLLAPLAHGITAWLMYRLGSVLFDPRTGFWCAVVTITLPLVMLGGLMIGSLTLMLPLWTLALLALARTRAETGLGPWVALGVGVGLGLLMHPLMALFVPLAMLYLMTADAPAGLWRSPGPAVAVLLAAVLVLPDLVWNAQNGWAGYERLWRSLSTGWPARGDALGALLPSLGLGTVLAGPVLAGVLAWLLLRLPAEAMGGAFRDYRVRLLVVFTVPVLAATLALTLVWDTGAMLTAPAVPAAVAMGVGWLTVRERVGWLRAAVVLNLLVAGLLLRGPDLAARAGWVVPEPADLFAAGRGWDPAGRWLATLAETYDGTPIGAAGPWAPLLAYHGARADVPVRVIGTAADAGAAAFRGLLVMPAALADADGGADDGADDGAARDVRARLTVTLPDGRRRAWAAVLVPAEAP</sequence>
<evidence type="ECO:0000256" key="2">
    <source>
        <dbReference type="ARBA" id="ARBA00022475"/>
    </source>
</evidence>
<evidence type="ECO:0000256" key="6">
    <source>
        <dbReference type="ARBA" id="ARBA00022989"/>
    </source>
</evidence>
<dbReference type="Pfam" id="PF13231">
    <property type="entry name" value="PMT_2"/>
    <property type="match status" value="1"/>
</dbReference>
<protein>
    <recommendedName>
        <fullName evidence="9">Glycosyltransferase RgtA/B/C/D-like domain-containing protein</fullName>
    </recommendedName>
</protein>
<dbReference type="GO" id="GO:0005886">
    <property type="term" value="C:plasma membrane"/>
    <property type="evidence" value="ECO:0007669"/>
    <property type="project" value="UniProtKB-SubCell"/>
</dbReference>
<feature type="domain" description="Glycosyltransferase RgtA/B/C/D-like" evidence="9">
    <location>
        <begin position="73"/>
        <end position="229"/>
    </location>
</feature>
<dbReference type="InterPro" id="IPR038731">
    <property type="entry name" value="RgtA/B/C-like"/>
</dbReference>
<evidence type="ECO:0000313" key="11">
    <source>
        <dbReference type="Proteomes" id="UP000555728"/>
    </source>
</evidence>
<name>A0A7W6RXG9_9PROT</name>
<evidence type="ECO:0000256" key="5">
    <source>
        <dbReference type="ARBA" id="ARBA00022692"/>
    </source>
</evidence>
<feature type="transmembrane region" description="Helical" evidence="8">
    <location>
        <begin position="326"/>
        <end position="344"/>
    </location>
</feature>
<evidence type="ECO:0000256" key="4">
    <source>
        <dbReference type="ARBA" id="ARBA00022679"/>
    </source>
</evidence>
<feature type="transmembrane region" description="Helical" evidence="8">
    <location>
        <begin position="256"/>
        <end position="281"/>
    </location>
</feature>
<dbReference type="AlphaFoldDB" id="A0A7W6RXG9"/>
<dbReference type="EMBL" id="JACIGI010000004">
    <property type="protein sequence ID" value="MBB4285006.1"/>
    <property type="molecule type" value="Genomic_DNA"/>
</dbReference>
<evidence type="ECO:0000256" key="7">
    <source>
        <dbReference type="ARBA" id="ARBA00023136"/>
    </source>
</evidence>